<evidence type="ECO:0008006" key="4">
    <source>
        <dbReference type="Google" id="ProtNLM"/>
    </source>
</evidence>
<feature type="compositionally biased region" description="Basic and acidic residues" evidence="1">
    <location>
        <begin position="376"/>
        <end position="389"/>
    </location>
</feature>
<dbReference type="Pfam" id="PF11915">
    <property type="entry name" value="DUF3433"/>
    <property type="match status" value="1"/>
</dbReference>
<dbReference type="EMBL" id="CAAKMV010000011">
    <property type="protein sequence ID" value="VIO51764.1"/>
    <property type="molecule type" value="Genomic_DNA"/>
</dbReference>
<feature type="transmembrane region" description="Helical" evidence="2">
    <location>
        <begin position="737"/>
        <end position="761"/>
    </location>
</feature>
<proteinExistence type="predicted"/>
<evidence type="ECO:0000256" key="2">
    <source>
        <dbReference type="SAM" id="Phobius"/>
    </source>
</evidence>
<feature type="region of interest" description="Disordered" evidence="1">
    <location>
        <begin position="93"/>
        <end position="120"/>
    </location>
</feature>
<keyword evidence="2" id="KW-1133">Transmembrane helix</keyword>
<feature type="transmembrane region" description="Helical" evidence="2">
    <location>
        <begin position="813"/>
        <end position="838"/>
    </location>
</feature>
<sequence length="961" mass="107209">PNFVLALFVARAVTTQQSQDIPLASHGNPTFLCVPNIFLSPSLIRTSQDLPLGASIVFAILLHFLLLLVETSQVKSSRPAQTSMNFQNLNFDFVEGSRQGPPKRQTPGQQSIDDDDQSQPILHPYYDLRQRVGRNSTNPSASPPGALFFAPSPPSLPPSKVTASSAEIYGPERLFGSELPGGFAAPTPPTQTHYTAPPRPRSARSARAAPPTSVALASPPAAVRPTSVRFDEAQLAMFAAENSARMASIKDELTIAAGKVTPGVDDTPYIQYAIEALTRNHGGPSTARFPSGSSNDYEDDYAQPRRYANDEMGHHQLRRPEPAYVEDRLPEPIETRAPQEEIPTEMFHAAPAARHEVRNPPKQPTPSSQSEQDQFAQREKARPRSIPVDRAHPPLTFKPAIIRPISLSIFVVLCLLMIAALIFCAVYSQKEFGFTPYPGSIYSGQYFLFRIMPQIFAAIVLLYAQSVVAASMRTLPFAAMADAEPRARYLALFRRLYPLTFLLPSLTGPWQFQFFSVCTWLANFTIPLMSTAFSCIYQDGDWVWAAVQGIAWTLVAIYILLLIATILLMLYWSKRWTGLMWDIRSLGHLLPLLSQSNTTKSYEGVDVVQRSSLFQAQLRDRHLDRLGYWQMDGPQGGMWYGIGSVGEDFQGDRSTYKIIPKKASYNISPASSRDDLEAEVRYAHYRYLHIALRTPVILGSVVFMTLFILAILVVSFLPQTRLDQGYFPQVPARPNGGSFSAANFLYAFVPSVLGMIMFLLFQSVDHTLRVHQPWADLSRSSGSIASKSILVDYAACLPFQCTWNALRNGHWRVAVMSFMATVFIFIPILAGGLFMALTNFRGQVKMFPNMPVFGVLLAFLFLYLGCLTLMLPRRQALRIPHPVNCLAELIALCTAEDTVHDEAFLAVRDTADLKSRLGLDRPNSREQSRWYFGVAAGRDERRLSVRPMQKFTEKMRSTRSL</sequence>
<dbReference type="InterPro" id="IPR021840">
    <property type="entry name" value="DUF3433"/>
</dbReference>
<dbReference type="PANTHER" id="PTHR37544:SF1">
    <property type="entry name" value="PHOSPHORIBOSYLAMINOIMIDAZOLE-SUCCINOCARBOXAMIDE SYNTHASE"/>
    <property type="match status" value="1"/>
</dbReference>
<feature type="transmembrane region" description="Helical" evidence="2">
    <location>
        <begin position="448"/>
        <end position="470"/>
    </location>
</feature>
<keyword evidence="2" id="KW-0812">Transmembrane</keyword>
<feature type="transmembrane region" description="Helical" evidence="2">
    <location>
        <begin position="407"/>
        <end position="428"/>
    </location>
</feature>
<evidence type="ECO:0000313" key="3">
    <source>
        <dbReference type="EMBL" id="VIO51764.1"/>
    </source>
</evidence>
<feature type="region of interest" description="Disordered" evidence="1">
    <location>
        <begin position="132"/>
        <end position="163"/>
    </location>
</feature>
<accession>A0A4E9D4E6</accession>
<reference evidence="3" key="1">
    <citation type="submission" date="2019-04" db="EMBL/GenBank/DDBJ databases">
        <authorList>
            <person name="Melise S."/>
            <person name="Noan J."/>
            <person name="Okalmin O."/>
        </authorList>
    </citation>
    <scope>NUCLEOTIDE SEQUENCE</scope>
    <source>
        <strain evidence="3">FN9</strain>
    </source>
</reference>
<feature type="transmembrane region" description="Helical" evidence="2">
    <location>
        <begin position="542"/>
        <end position="572"/>
    </location>
</feature>
<feature type="transmembrane region" description="Helical" evidence="2">
    <location>
        <begin position="850"/>
        <end position="871"/>
    </location>
</feature>
<feature type="transmembrane region" description="Helical" evidence="2">
    <location>
        <begin position="496"/>
        <end position="522"/>
    </location>
</feature>
<protein>
    <recommendedName>
        <fullName evidence="4">Phosphoribosylaminoimidazole-succinocarboxamide synthase</fullName>
    </recommendedName>
</protein>
<evidence type="ECO:0000256" key="1">
    <source>
        <dbReference type="SAM" id="MobiDB-lite"/>
    </source>
</evidence>
<dbReference type="AlphaFoldDB" id="A0A4E9D4E6"/>
<feature type="region of interest" description="Disordered" evidence="1">
    <location>
        <begin position="311"/>
        <end position="389"/>
    </location>
</feature>
<feature type="compositionally biased region" description="Polar residues" evidence="1">
    <location>
        <begin position="365"/>
        <end position="375"/>
    </location>
</feature>
<feature type="region of interest" description="Disordered" evidence="1">
    <location>
        <begin position="282"/>
        <end position="301"/>
    </location>
</feature>
<name>A0A4E9D4E6_GIBZA</name>
<feature type="compositionally biased region" description="Basic and acidic residues" evidence="1">
    <location>
        <begin position="311"/>
        <end position="339"/>
    </location>
</feature>
<feature type="non-terminal residue" evidence="3">
    <location>
        <position position="1"/>
    </location>
</feature>
<organism evidence="3">
    <name type="scientific">Gibberella zeae</name>
    <name type="common">Wheat head blight fungus</name>
    <name type="synonym">Fusarium graminearum</name>
    <dbReference type="NCBI Taxonomy" id="5518"/>
    <lineage>
        <taxon>Eukaryota</taxon>
        <taxon>Fungi</taxon>
        <taxon>Dikarya</taxon>
        <taxon>Ascomycota</taxon>
        <taxon>Pezizomycotina</taxon>
        <taxon>Sordariomycetes</taxon>
        <taxon>Hypocreomycetidae</taxon>
        <taxon>Hypocreales</taxon>
        <taxon>Nectriaceae</taxon>
        <taxon>Fusarium</taxon>
    </lineage>
</organism>
<feature type="transmembrane region" description="Helical" evidence="2">
    <location>
        <begin position="696"/>
        <end position="717"/>
    </location>
</feature>
<keyword evidence="2" id="KW-0472">Membrane</keyword>
<feature type="transmembrane region" description="Helical" evidence="2">
    <location>
        <begin position="50"/>
        <end position="69"/>
    </location>
</feature>
<gene>
    <name evidence="3" type="ORF">FUG_LOCUS536</name>
</gene>
<feature type="region of interest" description="Disordered" evidence="1">
    <location>
        <begin position="182"/>
        <end position="220"/>
    </location>
</feature>
<dbReference type="PANTHER" id="PTHR37544">
    <property type="entry name" value="SPRAY-RELATED"/>
    <property type="match status" value="1"/>
</dbReference>